<dbReference type="Proteomes" id="UP000177481">
    <property type="component" value="Unassembled WGS sequence"/>
</dbReference>
<accession>A0A1F5EBW9</accession>
<dbReference type="InterPro" id="IPR001466">
    <property type="entry name" value="Beta-lactam-related"/>
</dbReference>
<evidence type="ECO:0000313" key="3">
    <source>
        <dbReference type="Proteomes" id="UP000177481"/>
    </source>
</evidence>
<evidence type="ECO:0000259" key="1">
    <source>
        <dbReference type="Pfam" id="PF00144"/>
    </source>
</evidence>
<organism evidence="2 3">
    <name type="scientific">Candidatus Berkelbacteria bacterium RIFCSPLOWO2_01_FULL_50_28</name>
    <dbReference type="NCBI Taxonomy" id="1797471"/>
    <lineage>
        <taxon>Bacteria</taxon>
        <taxon>Candidatus Berkelbacteria</taxon>
    </lineage>
</organism>
<dbReference type="Gene3D" id="3.40.710.10">
    <property type="entry name" value="DD-peptidase/beta-lactamase superfamily"/>
    <property type="match status" value="1"/>
</dbReference>
<dbReference type="InterPro" id="IPR012338">
    <property type="entry name" value="Beta-lactam/transpept-like"/>
</dbReference>
<name>A0A1F5EBW9_9BACT</name>
<evidence type="ECO:0000313" key="2">
    <source>
        <dbReference type="EMBL" id="OGD64841.1"/>
    </source>
</evidence>
<dbReference type="InterPro" id="IPR050491">
    <property type="entry name" value="AmpC-like"/>
</dbReference>
<dbReference type="STRING" id="1797471.A3A71_02230"/>
<proteinExistence type="predicted"/>
<feature type="domain" description="Beta-lactamase-related" evidence="1">
    <location>
        <begin position="22"/>
        <end position="335"/>
    </location>
</feature>
<dbReference type="AlphaFoldDB" id="A0A1F5EBW9"/>
<gene>
    <name evidence="2" type="ORF">A3A71_02230</name>
</gene>
<protein>
    <recommendedName>
        <fullName evidence="1">Beta-lactamase-related domain-containing protein</fullName>
    </recommendedName>
</protein>
<comment type="caution">
    <text evidence="2">The sequence shown here is derived from an EMBL/GenBank/DDBJ whole genome shotgun (WGS) entry which is preliminary data.</text>
</comment>
<dbReference type="PANTHER" id="PTHR46825">
    <property type="entry name" value="D-ALANYL-D-ALANINE-CARBOXYPEPTIDASE/ENDOPEPTIDASE AMPH"/>
    <property type="match status" value="1"/>
</dbReference>
<dbReference type="PANTHER" id="PTHR46825:SF9">
    <property type="entry name" value="BETA-LACTAMASE-RELATED DOMAIN-CONTAINING PROTEIN"/>
    <property type="match status" value="1"/>
</dbReference>
<dbReference type="Pfam" id="PF00144">
    <property type="entry name" value="Beta-lactamase"/>
    <property type="match status" value="1"/>
</dbReference>
<reference evidence="2 3" key="1">
    <citation type="journal article" date="2016" name="Nat. Commun.">
        <title>Thousands of microbial genomes shed light on interconnected biogeochemical processes in an aquifer system.</title>
        <authorList>
            <person name="Anantharaman K."/>
            <person name="Brown C.T."/>
            <person name="Hug L.A."/>
            <person name="Sharon I."/>
            <person name="Castelle C.J."/>
            <person name="Probst A.J."/>
            <person name="Thomas B.C."/>
            <person name="Singh A."/>
            <person name="Wilkins M.J."/>
            <person name="Karaoz U."/>
            <person name="Brodie E.L."/>
            <person name="Williams K.H."/>
            <person name="Hubbard S.S."/>
            <person name="Banfield J.F."/>
        </authorList>
    </citation>
    <scope>NUCLEOTIDE SEQUENCE [LARGE SCALE GENOMIC DNA]</scope>
</reference>
<dbReference type="SUPFAM" id="SSF56601">
    <property type="entry name" value="beta-lactamase/transpeptidase-like"/>
    <property type="match status" value="1"/>
</dbReference>
<dbReference type="EMBL" id="MEZX01000002">
    <property type="protein sequence ID" value="OGD64841.1"/>
    <property type="molecule type" value="Genomic_DNA"/>
</dbReference>
<sequence length="465" mass="52169">MNPKVLLQAIEYIKPWLSFRYQQGDTPGFVVALTHKGKTVFGKAYGEASTEKHESMTPEHIFRIASHSKSFTATAILQLAEQGKLKIDDFVVQYLPFLQKHSDSRWQKVTIRQVLSHSAGVIRDGSLADYWQLEGAFPNNEELKKLVLEANLIIDANTQMKYSNIGYGILGLLIETVSGKSYSKFVSDSIIKPLKLANTGPDITNEIENKLVTGYSRKDTHKNRLPIENISTGALAPATGFYSNAEDLCTFYRALRVGSGKLLSDESKKEMQRTQWRVHNSLDGEEYGLGLTVEYYGEKRLWGHSGGFPGQLTMTLYDPEDDLMLVVLTNCLGSDLDAVGYGILSILDYYKEHDKLGRSSVKFKPFCGRYISLWGVTDIVHVGAKLLAAYPGWKPFSNPEELTFVDNETLKVTKTNGYNSASELIKFTFDKNNHVESVNFCGSTMLPEKIWHTKQAGKKIISIFK</sequence>